<dbReference type="EMBL" id="BARW01009231">
    <property type="protein sequence ID" value="GAI77845.1"/>
    <property type="molecule type" value="Genomic_DNA"/>
</dbReference>
<feature type="non-terminal residue" evidence="2">
    <location>
        <position position="1"/>
    </location>
</feature>
<dbReference type="GO" id="GO:0016740">
    <property type="term" value="F:transferase activity"/>
    <property type="evidence" value="ECO:0007669"/>
    <property type="project" value="UniProtKB-KW"/>
</dbReference>
<comment type="caution">
    <text evidence="2">The sequence shown here is derived from an EMBL/GenBank/DDBJ whole genome shotgun (WGS) entry which is preliminary data.</text>
</comment>
<dbReference type="PANTHER" id="PTHR42880">
    <property type="entry name" value="HOMOCITRATE SYNTHASE"/>
    <property type="match status" value="1"/>
</dbReference>
<organism evidence="2">
    <name type="scientific">marine sediment metagenome</name>
    <dbReference type="NCBI Taxonomy" id="412755"/>
    <lineage>
        <taxon>unclassified sequences</taxon>
        <taxon>metagenomes</taxon>
        <taxon>ecological metagenomes</taxon>
    </lineage>
</organism>
<dbReference type="Gene3D" id="3.20.20.70">
    <property type="entry name" value="Aldolase class I"/>
    <property type="match status" value="1"/>
</dbReference>
<sequence>TGNCPMEAMVIEYAQLRGTTKNMKLEVITDIANYFEKELKYRIPSRTPFVGRNFNRTRAGIHADGILKDEEIYNIFDTERILNRPVVVAVGSHSGLAGIAVWINKYFKLGEKRRINKRDPMVLKLKEYIDKEYENGRVTSFSDAELESLITFSIEGRGQGKGETPGFGSSDP</sequence>
<dbReference type="PANTHER" id="PTHR42880:SF1">
    <property type="entry name" value="ISOPROPYLMALATE_HOMOCITRATE_CITRAMALATE SYNTHASE FAMILY PROTEIN"/>
    <property type="match status" value="1"/>
</dbReference>
<name>X1SR64_9ZZZZ</name>
<evidence type="ECO:0000256" key="1">
    <source>
        <dbReference type="ARBA" id="ARBA00022679"/>
    </source>
</evidence>
<proteinExistence type="predicted"/>
<evidence type="ECO:0008006" key="3">
    <source>
        <dbReference type="Google" id="ProtNLM"/>
    </source>
</evidence>
<dbReference type="AlphaFoldDB" id="X1SR64"/>
<accession>X1SR64</accession>
<evidence type="ECO:0000313" key="2">
    <source>
        <dbReference type="EMBL" id="GAI77845.1"/>
    </source>
</evidence>
<dbReference type="InterPro" id="IPR013785">
    <property type="entry name" value="Aldolase_TIM"/>
</dbReference>
<reference evidence="2" key="1">
    <citation type="journal article" date="2014" name="Front. Microbiol.">
        <title>High frequency of phylogenetically diverse reductive dehalogenase-homologous genes in deep subseafloor sedimentary metagenomes.</title>
        <authorList>
            <person name="Kawai M."/>
            <person name="Futagami T."/>
            <person name="Toyoda A."/>
            <person name="Takaki Y."/>
            <person name="Nishi S."/>
            <person name="Hori S."/>
            <person name="Arai W."/>
            <person name="Tsubouchi T."/>
            <person name="Morono Y."/>
            <person name="Uchiyama I."/>
            <person name="Ito T."/>
            <person name="Fujiyama A."/>
            <person name="Inagaki F."/>
            <person name="Takami H."/>
        </authorList>
    </citation>
    <scope>NUCLEOTIDE SEQUENCE</scope>
    <source>
        <strain evidence="2">Expedition CK06-06</strain>
    </source>
</reference>
<keyword evidence="1" id="KW-0808">Transferase</keyword>
<protein>
    <recommendedName>
        <fullName evidence="3">Pyruvate carboxyltransferase domain-containing protein</fullName>
    </recommendedName>
</protein>
<gene>
    <name evidence="2" type="ORF">S12H4_18638</name>
</gene>